<accession>A0A0D2M9I6</accession>
<dbReference type="GO" id="GO:1902716">
    <property type="term" value="C:cell cortex of growing cell tip"/>
    <property type="evidence" value="ECO:0007669"/>
    <property type="project" value="TreeGrafter"/>
</dbReference>
<feature type="compositionally biased region" description="Low complexity" evidence="3">
    <location>
        <begin position="175"/>
        <end position="189"/>
    </location>
</feature>
<protein>
    <recommendedName>
        <fullName evidence="4">GIT Spa2 homology (SHD) domain-containing protein</fullName>
    </recommendedName>
</protein>
<dbReference type="OrthoDB" id="5588096at2759"/>
<gene>
    <name evidence="5" type="ORF">HYPSUDRAFT_142769</name>
</gene>
<feature type="coiled-coil region" evidence="2">
    <location>
        <begin position="460"/>
        <end position="611"/>
    </location>
</feature>
<dbReference type="InterPro" id="IPR039892">
    <property type="entry name" value="Spa2/Sph1"/>
</dbReference>
<feature type="domain" description="GIT Spa2 homology (SHD)" evidence="4">
    <location>
        <begin position="74"/>
        <end position="104"/>
    </location>
</feature>
<dbReference type="PANTHER" id="PTHR21601:SF0">
    <property type="entry name" value="PROTEIN SPA2-RELATED"/>
    <property type="match status" value="1"/>
</dbReference>
<feature type="compositionally biased region" description="Polar residues" evidence="3">
    <location>
        <begin position="286"/>
        <end position="304"/>
    </location>
</feature>
<keyword evidence="6" id="KW-1185">Reference proteome</keyword>
<keyword evidence="1" id="KW-0677">Repeat</keyword>
<dbReference type="Pfam" id="PF12205">
    <property type="entry name" value="GIT1_C"/>
    <property type="match status" value="1"/>
</dbReference>
<evidence type="ECO:0000259" key="4">
    <source>
        <dbReference type="SMART" id="SM00555"/>
    </source>
</evidence>
<evidence type="ECO:0000313" key="6">
    <source>
        <dbReference type="Proteomes" id="UP000054270"/>
    </source>
</evidence>
<feature type="compositionally biased region" description="Basic and acidic residues" evidence="3">
    <location>
        <begin position="266"/>
        <end position="279"/>
    </location>
</feature>
<keyword evidence="2" id="KW-0175">Coiled coil</keyword>
<evidence type="ECO:0000256" key="1">
    <source>
        <dbReference type="ARBA" id="ARBA00022737"/>
    </source>
</evidence>
<dbReference type="OMA" id="VPNKSIM"/>
<dbReference type="Proteomes" id="UP000054270">
    <property type="component" value="Unassembled WGS sequence"/>
</dbReference>
<name>A0A0D2M9I6_HYPSF</name>
<dbReference type="Pfam" id="PF08518">
    <property type="entry name" value="GIT_SHD"/>
    <property type="match status" value="2"/>
</dbReference>
<organism evidence="5 6">
    <name type="scientific">Hypholoma sublateritium (strain FD-334 SS-4)</name>
    <dbReference type="NCBI Taxonomy" id="945553"/>
    <lineage>
        <taxon>Eukaryota</taxon>
        <taxon>Fungi</taxon>
        <taxon>Dikarya</taxon>
        <taxon>Basidiomycota</taxon>
        <taxon>Agaricomycotina</taxon>
        <taxon>Agaricomycetes</taxon>
        <taxon>Agaricomycetidae</taxon>
        <taxon>Agaricales</taxon>
        <taxon>Agaricineae</taxon>
        <taxon>Strophariaceae</taxon>
        <taxon>Hypholoma</taxon>
    </lineage>
</organism>
<dbReference type="PANTHER" id="PTHR21601">
    <property type="entry name" value="SPA2 PROTEIN"/>
    <property type="match status" value="1"/>
</dbReference>
<dbReference type="InterPro" id="IPR056439">
    <property type="entry name" value="VBS_C3G9"/>
</dbReference>
<feature type="region of interest" description="Disordered" evidence="3">
    <location>
        <begin position="794"/>
        <end position="872"/>
    </location>
</feature>
<feature type="region of interest" description="Disordered" evidence="3">
    <location>
        <begin position="1"/>
        <end position="23"/>
    </location>
</feature>
<dbReference type="InterPro" id="IPR022018">
    <property type="entry name" value="GIT1_C"/>
</dbReference>
<feature type="compositionally biased region" description="Basic and acidic residues" evidence="3">
    <location>
        <begin position="324"/>
        <end position="348"/>
    </location>
</feature>
<dbReference type="AlphaFoldDB" id="A0A0D2M9I6"/>
<feature type="compositionally biased region" description="Basic and acidic residues" evidence="3">
    <location>
        <begin position="212"/>
        <end position="248"/>
    </location>
</feature>
<evidence type="ECO:0000313" key="5">
    <source>
        <dbReference type="EMBL" id="KJA19998.1"/>
    </source>
</evidence>
<dbReference type="InterPro" id="IPR013724">
    <property type="entry name" value="GIT_SHD"/>
</dbReference>
<feature type="compositionally biased region" description="Low complexity" evidence="3">
    <location>
        <begin position="1"/>
        <end position="15"/>
    </location>
</feature>
<dbReference type="GO" id="GO:0005078">
    <property type="term" value="F:MAP-kinase scaffold activity"/>
    <property type="evidence" value="ECO:0007669"/>
    <property type="project" value="TreeGrafter"/>
</dbReference>
<dbReference type="EMBL" id="KN817571">
    <property type="protein sequence ID" value="KJA19998.1"/>
    <property type="molecule type" value="Genomic_DNA"/>
</dbReference>
<dbReference type="STRING" id="945553.A0A0D2M9I6"/>
<feature type="compositionally biased region" description="Low complexity" evidence="3">
    <location>
        <begin position="836"/>
        <end position="845"/>
    </location>
</feature>
<dbReference type="GO" id="GO:0005826">
    <property type="term" value="C:actomyosin contractile ring"/>
    <property type="evidence" value="ECO:0007669"/>
    <property type="project" value="TreeGrafter"/>
</dbReference>
<feature type="region of interest" description="Disordered" evidence="3">
    <location>
        <begin position="154"/>
        <end position="431"/>
    </location>
</feature>
<evidence type="ECO:0000256" key="3">
    <source>
        <dbReference type="SAM" id="MobiDB-lite"/>
    </source>
</evidence>
<proteinExistence type="predicted"/>
<sequence>MKRTPSRAPSPTPTAFSGISNYRTDSYRPIRDLKGAPAVPTIDYRQVSKIHYAELGKYLASYLAAAPPNSRSNARSKLTRLTIQQFHELSTDVYDELVRRNKSSEVPFLPVREEFHPKRNQARQKLATLPTSRFEDLSSDVYFELARRYPEFKEELSGRASATSNYDDYPAPDFPSSSAPRNAASSRTSGRMSSDRERPPDSGYGGSVSSRRPSEDRRRPSEIEFNLGRRSEDAFRRPDDPYPPRAGDDNLSSALASRRKPSQDITGRRSEDRERDFSRRPGQAPSIASDSTANIPPAQSTTAASAVIIPNKSTMEEEYIDIPYGREGRDSGVTTIDDRAGDGGRDTGNESEPPDTASDYPSPMTSRSPPAGLMGLSARLKEVEIEDDSAAGNRSGDELYDKYGRSSVDSARSAGGGMGSRLMRASTTADEREKMRRDYEFKIATMQSQITSMQRDLDDAAEHEKRRRESEARVRQLDEELAGLRQRAEEQSTAMRSMQQELEELRDLRRRDALQAQEEREELDIFRDRCARLEEENELRQGSVESENVEQLQNDMESLLNEINDLSSRNDELMSAKDSDNALIRELDNQLKEYKRKYEQAKTELRSVKATSQLFLQAPKFDKGEDQLPMSDDGGVLDVHITAFLSAIDTLLTAGRSNAPTRVLMPMKSVVNAVTNIIEDVKAFERRPPRRDKPDVDSDTLRSLRERAEATLSNLVAATKTHASSSGMSPVSLLDAAASHVSATITEIGRAVCIRKATKAEQEQFSYAALAGPSAGAIGGGFTPVLKAVEENRASLHQRKASQASASSRGGRYTESPGSPPNQSRGFMDSRRRPPSENSSSEQTSSPPPIFDTQGNSGGVVSDDSAQAEGSEDAWAELKPYLEAQTESIVYAIQSVLSGVRSPTPSPTLSENLTQIITIVSSIVAVCNDNLPPASAVQGNETLRELSEHAQKLSEVQALPEVTKESRQIMAKSSFAIANAMKGLMKL</sequence>
<reference evidence="6" key="1">
    <citation type="submission" date="2014-04" db="EMBL/GenBank/DDBJ databases">
        <title>Evolutionary Origins and Diversification of the Mycorrhizal Mutualists.</title>
        <authorList>
            <consortium name="DOE Joint Genome Institute"/>
            <consortium name="Mycorrhizal Genomics Consortium"/>
            <person name="Kohler A."/>
            <person name="Kuo A."/>
            <person name="Nagy L.G."/>
            <person name="Floudas D."/>
            <person name="Copeland A."/>
            <person name="Barry K.W."/>
            <person name="Cichocki N."/>
            <person name="Veneault-Fourrey C."/>
            <person name="LaButti K."/>
            <person name="Lindquist E.A."/>
            <person name="Lipzen A."/>
            <person name="Lundell T."/>
            <person name="Morin E."/>
            <person name="Murat C."/>
            <person name="Riley R."/>
            <person name="Ohm R."/>
            <person name="Sun H."/>
            <person name="Tunlid A."/>
            <person name="Henrissat B."/>
            <person name="Grigoriev I.V."/>
            <person name="Hibbett D.S."/>
            <person name="Martin F."/>
        </authorList>
    </citation>
    <scope>NUCLEOTIDE SEQUENCE [LARGE SCALE GENOMIC DNA]</scope>
    <source>
        <strain evidence="6">FD-334 SS-4</strain>
    </source>
</reference>
<dbReference type="Pfam" id="PF23742">
    <property type="entry name" value="VBS_C3G9"/>
    <property type="match status" value="1"/>
</dbReference>
<dbReference type="SMART" id="SM00555">
    <property type="entry name" value="GIT"/>
    <property type="match status" value="2"/>
</dbReference>
<feature type="domain" description="GIT Spa2 homology (SHD)" evidence="4">
    <location>
        <begin position="122"/>
        <end position="152"/>
    </location>
</feature>
<feature type="compositionally biased region" description="Basic and acidic residues" evidence="3">
    <location>
        <begin position="395"/>
        <end position="404"/>
    </location>
</feature>
<evidence type="ECO:0000256" key="2">
    <source>
        <dbReference type="SAM" id="Coils"/>
    </source>
</evidence>